<feature type="transmembrane region" description="Helical" evidence="7">
    <location>
        <begin position="749"/>
        <end position="776"/>
    </location>
</feature>
<dbReference type="EMBL" id="BAAAQQ010000014">
    <property type="protein sequence ID" value="GAA2133922.1"/>
    <property type="molecule type" value="Genomic_DNA"/>
</dbReference>
<name>A0ABP5KP27_9ACTN</name>
<feature type="transmembrane region" description="Helical" evidence="7">
    <location>
        <begin position="280"/>
        <end position="304"/>
    </location>
</feature>
<evidence type="ECO:0000256" key="6">
    <source>
        <dbReference type="ARBA" id="ARBA00038076"/>
    </source>
</evidence>
<evidence type="ECO:0000256" key="5">
    <source>
        <dbReference type="ARBA" id="ARBA00023136"/>
    </source>
</evidence>
<sequence length="885" mass="90702">MNRAMTFLHGWAPVLRMARRDALRHKGRSALVLVLIALPVLAVTTAAVVYSTFSVNSVEALDRELGAADALVSVRPGQTRVLQGFDPDDLGRSEYDETYPEPTAAAIRQALGREVPLAPLVHGDAQFVTEAGVADVSLTELDLHDPLAEGMFELTSGRLPRSAGEIVVSSEVASRGPDVGSTLELGEGATYDVVGIVESTTLREADLAVGMPGALGLAEGDHYGTDYLVGGGPVSWDDVRAVNEIGGLVASRSVLTDPPPRSELPPEIQQQPTGRDGATVAVVGLIVVMVLLEVVLLAGPAFAVSARRQSRTIALIAASGGTPAQAQRLVLAGALVLGVAASVTGVVLGIVSGFAVLPAVQSFSSTWFGPFEVPWLWLVGDAAFGLASAVLAAGAPAWIASRQDVVAVLAGRRGDRAPSMRSPILGVVLVAVGTAAVLFGATNGSGGELAIAFGVLPAVLGMILLVPLVVAGLARAGGSLPLVLRYAVRDAARHRTRTVPAVAAVAATVAGVVAFGVGGSSDQAEQEAGYQPGFPEGMAVLTDGGPTADWTANRAAVGAALPGARVQEIHGVNEWGMPDAASYLAVGVYAGRSDQTPGGVWTGSMLGSVVVDDDATSLAVLGFADPVVEEARRTLEAGGIVGFADRTVDADEARLELTEFEADTGDEVDSTSISLPALWVPIDGVRVPQAVIPSSVAEEHGLDVVTTALVVSGAEIDEATEQDLVEALAARTMVAQFSVERGYVADDGWFIVMLILGCLGGVLVLGGTLTATFLALSDARPDLATLSAVGAAPRTGRGVASAYALVIGVTGAVLGAVLGFLPGIAITYPLTSDTWTQQIDPDLPSHYLDVPWVLVLGLVVGLPLLTAAVVGLTARSRLPLVARLD</sequence>
<evidence type="ECO:0000259" key="8">
    <source>
        <dbReference type="Pfam" id="PF02687"/>
    </source>
</evidence>
<evidence type="ECO:0000313" key="10">
    <source>
        <dbReference type="Proteomes" id="UP001500575"/>
    </source>
</evidence>
<dbReference type="PANTHER" id="PTHR30572:SF4">
    <property type="entry name" value="ABC TRANSPORTER PERMEASE YTRF"/>
    <property type="match status" value="1"/>
</dbReference>
<evidence type="ECO:0000256" key="3">
    <source>
        <dbReference type="ARBA" id="ARBA00022692"/>
    </source>
</evidence>
<reference evidence="10" key="1">
    <citation type="journal article" date="2019" name="Int. J. Syst. Evol. Microbiol.">
        <title>The Global Catalogue of Microorganisms (GCM) 10K type strain sequencing project: providing services to taxonomists for standard genome sequencing and annotation.</title>
        <authorList>
            <consortium name="The Broad Institute Genomics Platform"/>
            <consortium name="The Broad Institute Genome Sequencing Center for Infectious Disease"/>
            <person name="Wu L."/>
            <person name="Ma J."/>
        </authorList>
    </citation>
    <scope>NUCLEOTIDE SEQUENCE [LARGE SCALE GENOMIC DNA]</scope>
    <source>
        <strain evidence="10">JCM 16021</strain>
    </source>
</reference>
<dbReference type="InterPro" id="IPR050250">
    <property type="entry name" value="Macrolide_Exporter_MacB"/>
</dbReference>
<feature type="transmembrane region" description="Helical" evidence="7">
    <location>
        <begin position="420"/>
        <end position="439"/>
    </location>
</feature>
<feature type="transmembrane region" description="Helical" evidence="7">
    <location>
        <begin position="375"/>
        <end position="399"/>
    </location>
</feature>
<dbReference type="Proteomes" id="UP001500575">
    <property type="component" value="Unassembled WGS sequence"/>
</dbReference>
<keyword evidence="5 7" id="KW-0472">Membrane</keyword>
<accession>A0ABP5KP27</accession>
<comment type="subcellular location">
    <subcellularLocation>
        <location evidence="1">Cell membrane</location>
        <topology evidence="1">Multi-pass membrane protein</topology>
    </subcellularLocation>
</comment>
<dbReference type="InterPro" id="IPR003838">
    <property type="entry name" value="ABC3_permease_C"/>
</dbReference>
<protein>
    <recommendedName>
        <fullName evidence="8">ABC3 transporter permease C-terminal domain-containing protein</fullName>
    </recommendedName>
</protein>
<comment type="similarity">
    <text evidence="6">Belongs to the ABC-4 integral membrane protein family.</text>
</comment>
<feature type="transmembrane region" description="Helical" evidence="7">
    <location>
        <begin position="329"/>
        <end position="355"/>
    </location>
</feature>
<feature type="transmembrane region" description="Helical" evidence="7">
    <location>
        <begin position="451"/>
        <end position="477"/>
    </location>
</feature>
<feature type="transmembrane region" description="Helical" evidence="7">
    <location>
        <begin position="802"/>
        <end position="830"/>
    </location>
</feature>
<feature type="domain" description="ABC3 transporter permease C-terminal" evidence="8">
    <location>
        <begin position="756"/>
        <end position="876"/>
    </location>
</feature>
<evidence type="ECO:0000256" key="2">
    <source>
        <dbReference type="ARBA" id="ARBA00022475"/>
    </source>
</evidence>
<dbReference type="PANTHER" id="PTHR30572">
    <property type="entry name" value="MEMBRANE COMPONENT OF TRANSPORTER-RELATED"/>
    <property type="match status" value="1"/>
</dbReference>
<comment type="caution">
    <text evidence="9">The sequence shown here is derived from an EMBL/GenBank/DDBJ whole genome shotgun (WGS) entry which is preliminary data.</text>
</comment>
<gene>
    <name evidence="9" type="ORF">GCM10009843_39880</name>
</gene>
<organism evidence="9 10">
    <name type="scientific">Nocardioides bigeumensis</name>
    <dbReference type="NCBI Taxonomy" id="433657"/>
    <lineage>
        <taxon>Bacteria</taxon>
        <taxon>Bacillati</taxon>
        <taxon>Actinomycetota</taxon>
        <taxon>Actinomycetes</taxon>
        <taxon>Propionibacteriales</taxon>
        <taxon>Nocardioidaceae</taxon>
        <taxon>Nocardioides</taxon>
    </lineage>
</organism>
<proteinExistence type="inferred from homology"/>
<keyword evidence="2" id="KW-1003">Cell membrane</keyword>
<dbReference type="Pfam" id="PF02687">
    <property type="entry name" value="FtsX"/>
    <property type="match status" value="2"/>
</dbReference>
<keyword evidence="10" id="KW-1185">Reference proteome</keyword>
<feature type="transmembrane region" description="Helical" evidence="7">
    <location>
        <begin position="850"/>
        <end position="874"/>
    </location>
</feature>
<feature type="transmembrane region" description="Helical" evidence="7">
    <location>
        <begin position="498"/>
        <end position="517"/>
    </location>
</feature>
<evidence type="ECO:0000256" key="7">
    <source>
        <dbReference type="SAM" id="Phobius"/>
    </source>
</evidence>
<evidence type="ECO:0000256" key="1">
    <source>
        <dbReference type="ARBA" id="ARBA00004651"/>
    </source>
</evidence>
<evidence type="ECO:0000256" key="4">
    <source>
        <dbReference type="ARBA" id="ARBA00022989"/>
    </source>
</evidence>
<keyword evidence="4 7" id="KW-1133">Transmembrane helix</keyword>
<keyword evidence="3 7" id="KW-0812">Transmembrane</keyword>
<evidence type="ECO:0000313" key="9">
    <source>
        <dbReference type="EMBL" id="GAA2133922.1"/>
    </source>
</evidence>
<feature type="domain" description="ABC3 transporter permease C-terminal" evidence="8">
    <location>
        <begin position="285"/>
        <end position="404"/>
    </location>
</feature>